<evidence type="ECO:0000313" key="2">
    <source>
        <dbReference type="Proteomes" id="UP000229044"/>
    </source>
</evidence>
<dbReference type="NCBIfam" id="TIGR04096">
    <property type="entry name" value="dnd_rel_methyl"/>
    <property type="match status" value="1"/>
</dbReference>
<accession>A0A2G1VH85</accession>
<dbReference type="EMBL" id="NTFI01000001">
    <property type="protein sequence ID" value="PHQ26084.1"/>
    <property type="molecule type" value="Genomic_DNA"/>
</dbReference>
<protein>
    <submittedName>
        <fullName evidence="1">Peptidase M15</fullName>
    </submittedName>
</protein>
<reference evidence="1 2" key="1">
    <citation type="submission" date="2017-09" db="EMBL/GenBank/DDBJ databases">
        <title>The draft genome sequences of Marinobacter guineae M3B.</title>
        <authorList>
            <person name="Cao J."/>
        </authorList>
    </citation>
    <scope>NUCLEOTIDE SEQUENCE [LARGE SCALE GENOMIC DNA]</scope>
    <source>
        <strain evidence="1 2">M3B</strain>
    </source>
</reference>
<dbReference type="InterPro" id="IPR009045">
    <property type="entry name" value="Zn_M74/Hedgehog-like"/>
</dbReference>
<dbReference type="OrthoDB" id="224775at2"/>
<comment type="caution">
    <text evidence="1">The sequence shown here is derived from an EMBL/GenBank/DDBJ whole genome shotgun (WGS) entry which is preliminary data.</text>
</comment>
<dbReference type="AlphaFoldDB" id="A0A2G1VH85"/>
<organism evidence="1 2">
    <name type="scientific">Marinobacter guineae</name>
    <dbReference type="NCBI Taxonomy" id="432303"/>
    <lineage>
        <taxon>Bacteria</taxon>
        <taxon>Pseudomonadati</taxon>
        <taxon>Pseudomonadota</taxon>
        <taxon>Gammaproteobacteria</taxon>
        <taxon>Pseudomonadales</taxon>
        <taxon>Marinobacteraceae</taxon>
        <taxon>Marinobacter</taxon>
    </lineage>
</organism>
<name>A0A2G1VH85_9GAMM</name>
<proteinExistence type="predicted"/>
<dbReference type="RefSeq" id="WP_099616167.1">
    <property type="nucleotide sequence ID" value="NZ_KZ319339.1"/>
</dbReference>
<dbReference type="InterPro" id="IPR024019">
    <property type="entry name" value="CHP04096"/>
</dbReference>
<gene>
    <name evidence="1" type="ORF">CLH62_00265</name>
</gene>
<dbReference type="SUPFAM" id="SSF55166">
    <property type="entry name" value="Hedgehog/DD-peptidase"/>
    <property type="match status" value="1"/>
</dbReference>
<dbReference type="Proteomes" id="UP000229044">
    <property type="component" value="Unassembled WGS sequence"/>
</dbReference>
<keyword evidence="2" id="KW-1185">Reference proteome</keyword>
<sequence length="865" mass="99024">MSAINREIGKRVGEYRYVHDSAFHALEPEIQQRIADAASRASIVIGKNFNVVKLSSRTDDLTLLNYPTFFEEAFPILEQSWKFDLETLDYRDRVYSESLNPPILHRKELLLTPDHDEIPRFSALTKEAESVGLFDDTKRIGFLQEWERLLKDKGYEVVDHSLIPIANQKTDSQLEPVDDESQQIHRHLTALTRIQMSAPMQSLARYGYLDGSKSIFDYGCGKGGDLQLLKENDVKAAGWDPYYAPNAKKEPANIVNMGFVINVIEDAEERSAALQSAFDLAEECLVVSAMLENANARSGMPYKDGVRTSRNTFQKYFSQSELAAYIEATLRTEPVPIAPGVFYTFKTSEAEADFFDRKNSRRRTPISAAVRRKVGHSQPTRTRVSSFTRKYEKNSELLERLWSFWLELGREPKPNEVDDLEKIRDCLGSYPSALKILVTQKGEEGEAMLEKAQQQRNSDLIVQFAEHNFYRKPLPRPLPERLKEDVRHFFGNQANALAVGEEHLVSILDKARIHSECADSAQRGIGWLDDSHSLQLHTDLIPRLPPTLRIYITCASSLYGDPNSADLVKIHIRSGKLTLMSFDDFNGKAIPRMLERTKINLMNQRVDVYQYGEEFEPPNLYLKSRYLHEDQEGYSEQLQFDEKLEEMRVADFNGFGPSPPDFEQILQDNRLSIYGHALIRSRDIPSLDSACAEYFKYRDFIECGQTQEAHQIGNCPKQPETYTALFDLAKNLLDPIIDYFGMVQLTYGFCSAELNKKISSRIAPKLDQHASHELNRLGNPICERLGAAVDFLVEDEDMFEVSQWIAENLEFDRLYFYGKDRPIHLSFSESPTRQVTVMARGGMAKKLLPRSYSREKFLELQTTPI</sequence>
<evidence type="ECO:0000313" key="1">
    <source>
        <dbReference type="EMBL" id="PHQ26084.1"/>
    </source>
</evidence>
<dbReference type="Gene3D" id="3.30.1380.10">
    <property type="match status" value="1"/>
</dbReference>